<dbReference type="PROSITE" id="PS50030">
    <property type="entry name" value="UBA"/>
    <property type="match status" value="1"/>
</dbReference>
<protein>
    <recommendedName>
        <fullName evidence="2">UBA domain-containing protein</fullName>
    </recommendedName>
</protein>
<dbReference type="OMA" id="MAMMYNS"/>
<name>K0R0Z2_THAOC</name>
<reference evidence="3 4" key="1">
    <citation type="journal article" date="2012" name="Genome Biol.">
        <title>Genome and low-iron response of an oceanic diatom adapted to chronic iron limitation.</title>
        <authorList>
            <person name="Lommer M."/>
            <person name="Specht M."/>
            <person name="Roy A.S."/>
            <person name="Kraemer L."/>
            <person name="Andreson R."/>
            <person name="Gutowska M.A."/>
            <person name="Wolf J."/>
            <person name="Bergner S.V."/>
            <person name="Schilhabel M.B."/>
            <person name="Klostermeier U.C."/>
            <person name="Beiko R.G."/>
            <person name="Rosenstiel P."/>
            <person name="Hippler M."/>
            <person name="Laroche J."/>
        </authorList>
    </citation>
    <scope>NUCLEOTIDE SEQUENCE [LARGE SCALE GENOMIC DNA]</scope>
    <source>
        <strain evidence="3 4">CCMP1005</strain>
    </source>
</reference>
<feature type="domain" description="UBA" evidence="2">
    <location>
        <begin position="3"/>
        <end position="43"/>
    </location>
</feature>
<dbReference type="Pfam" id="PF00627">
    <property type="entry name" value="UBA"/>
    <property type="match status" value="1"/>
</dbReference>
<gene>
    <name evidence="3" type="ORF">THAOC_35973</name>
</gene>
<dbReference type="AlphaFoldDB" id="K0R0Z2"/>
<dbReference type="Proteomes" id="UP000266841">
    <property type="component" value="Unassembled WGS sequence"/>
</dbReference>
<proteinExistence type="predicted"/>
<organism evidence="3 4">
    <name type="scientific">Thalassiosira oceanica</name>
    <name type="common">Marine diatom</name>
    <dbReference type="NCBI Taxonomy" id="159749"/>
    <lineage>
        <taxon>Eukaryota</taxon>
        <taxon>Sar</taxon>
        <taxon>Stramenopiles</taxon>
        <taxon>Ochrophyta</taxon>
        <taxon>Bacillariophyta</taxon>
        <taxon>Coscinodiscophyceae</taxon>
        <taxon>Thalassiosirophycidae</taxon>
        <taxon>Thalassiosirales</taxon>
        <taxon>Thalassiosiraceae</taxon>
        <taxon>Thalassiosira</taxon>
    </lineage>
</organism>
<dbReference type="eggNOG" id="ENOG502TM71">
    <property type="taxonomic scope" value="Eukaryota"/>
</dbReference>
<comment type="caution">
    <text evidence="3">The sequence shown here is derived from an EMBL/GenBank/DDBJ whole genome shotgun (WGS) entry which is preliminary data.</text>
</comment>
<evidence type="ECO:0000313" key="4">
    <source>
        <dbReference type="Proteomes" id="UP000266841"/>
    </source>
</evidence>
<dbReference type="Gene3D" id="1.10.8.10">
    <property type="entry name" value="DNA helicase RuvA subunit, C-terminal domain"/>
    <property type="match status" value="1"/>
</dbReference>
<evidence type="ECO:0000313" key="3">
    <source>
        <dbReference type="EMBL" id="EJK45415.1"/>
    </source>
</evidence>
<dbReference type="OrthoDB" id="361536at2759"/>
<keyword evidence="4" id="KW-1185">Reference proteome</keyword>
<feature type="region of interest" description="Disordered" evidence="1">
    <location>
        <begin position="48"/>
        <end position="68"/>
    </location>
</feature>
<dbReference type="EMBL" id="AGNL01048536">
    <property type="protein sequence ID" value="EJK45415.1"/>
    <property type="molecule type" value="Genomic_DNA"/>
</dbReference>
<sequence length="295" mass="31090">MTSSEDENISTLVAMGFTEEKSKEALSASSGSLERAADILLSGCGGPILPAETNHPSRSTDTSDTVSAHSQVQTTARLVHSSLSQYSDPSGKSACTSIALNLAVNFLNGEQTAVTAEYLGSSVLEGIQMYSELHAASGASEHSSVEELLAAVNLSAVHSEKLAPMTMLGGSPRQGLLSNARDNPMGLDVVLSQCQRDAAHVNSYVAAVITKPPETILVLLPPRGQSGLPYILVDSHPRPNLCASGSYALLNSDFDGLLESSRQVFSPTELGPDVPELMAMMYNSFDVYPFVRGNS</sequence>
<feature type="compositionally biased region" description="Polar residues" evidence="1">
    <location>
        <begin position="54"/>
        <end position="68"/>
    </location>
</feature>
<accession>K0R0Z2</accession>
<dbReference type="SUPFAM" id="SSF46934">
    <property type="entry name" value="UBA-like"/>
    <property type="match status" value="1"/>
</dbReference>
<dbReference type="InterPro" id="IPR015940">
    <property type="entry name" value="UBA"/>
</dbReference>
<dbReference type="SMART" id="SM00165">
    <property type="entry name" value="UBA"/>
    <property type="match status" value="1"/>
</dbReference>
<evidence type="ECO:0000259" key="2">
    <source>
        <dbReference type="PROSITE" id="PS50030"/>
    </source>
</evidence>
<dbReference type="InterPro" id="IPR009060">
    <property type="entry name" value="UBA-like_sf"/>
</dbReference>
<evidence type="ECO:0000256" key="1">
    <source>
        <dbReference type="SAM" id="MobiDB-lite"/>
    </source>
</evidence>